<gene>
    <name evidence="1" type="ORF">PVAND_004950</name>
</gene>
<dbReference type="InterPro" id="IPR032157">
    <property type="entry name" value="PAC4"/>
</dbReference>
<evidence type="ECO:0000313" key="2">
    <source>
        <dbReference type="Proteomes" id="UP001107558"/>
    </source>
</evidence>
<dbReference type="EMBL" id="JADBJN010000002">
    <property type="protein sequence ID" value="KAG5675010.1"/>
    <property type="molecule type" value="Genomic_DNA"/>
</dbReference>
<dbReference type="AlphaFoldDB" id="A0A9J6BZ32"/>
<dbReference type="Pfam" id="PF16093">
    <property type="entry name" value="PAC4"/>
    <property type="match status" value="1"/>
</dbReference>
<dbReference type="GO" id="GO:0043248">
    <property type="term" value="P:proteasome assembly"/>
    <property type="evidence" value="ECO:0007669"/>
    <property type="project" value="InterPro"/>
</dbReference>
<dbReference type="PANTHER" id="PTHR33559">
    <property type="entry name" value="PROTEASOME ASSEMBLY CHAPERONE 4"/>
    <property type="match status" value="1"/>
</dbReference>
<name>A0A9J6BZ32_POLVA</name>
<keyword evidence="2" id="KW-1185">Reference proteome</keyword>
<accession>A0A9J6BZ32</accession>
<sequence>MKSTSTNFNTHLFTGEAAGQIINYRVLKMQDSIFIYIGKKDEEVLNGLAVGLLQPYNEKEAISTCILENKESQDLAQKLTVRLKKPTFISCNLNVDRLIAPIIEKHLIKEINEKPEFF</sequence>
<evidence type="ECO:0000313" key="1">
    <source>
        <dbReference type="EMBL" id="KAG5675010.1"/>
    </source>
</evidence>
<proteinExistence type="predicted"/>
<organism evidence="1 2">
    <name type="scientific">Polypedilum vanderplanki</name>
    <name type="common">Sleeping chironomid midge</name>
    <dbReference type="NCBI Taxonomy" id="319348"/>
    <lineage>
        <taxon>Eukaryota</taxon>
        <taxon>Metazoa</taxon>
        <taxon>Ecdysozoa</taxon>
        <taxon>Arthropoda</taxon>
        <taxon>Hexapoda</taxon>
        <taxon>Insecta</taxon>
        <taxon>Pterygota</taxon>
        <taxon>Neoptera</taxon>
        <taxon>Endopterygota</taxon>
        <taxon>Diptera</taxon>
        <taxon>Nematocera</taxon>
        <taxon>Chironomoidea</taxon>
        <taxon>Chironomidae</taxon>
        <taxon>Chironominae</taxon>
        <taxon>Polypedilum</taxon>
        <taxon>Polypedilum</taxon>
    </lineage>
</organism>
<comment type="caution">
    <text evidence="1">The sequence shown here is derived from an EMBL/GenBank/DDBJ whole genome shotgun (WGS) entry which is preliminary data.</text>
</comment>
<dbReference type="OrthoDB" id="368507at2759"/>
<dbReference type="Proteomes" id="UP001107558">
    <property type="component" value="Chromosome 2"/>
</dbReference>
<reference evidence="1" key="1">
    <citation type="submission" date="2021-03" db="EMBL/GenBank/DDBJ databases">
        <title>Chromosome level genome of the anhydrobiotic midge Polypedilum vanderplanki.</title>
        <authorList>
            <person name="Yoshida Y."/>
            <person name="Kikawada T."/>
            <person name="Gusev O."/>
        </authorList>
    </citation>
    <scope>NUCLEOTIDE SEQUENCE</scope>
    <source>
        <strain evidence="1">NIAS01</strain>
        <tissue evidence="1">Whole body or cell culture</tissue>
    </source>
</reference>
<protein>
    <recommendedName>
        <fullName evidence="3">Proteasome assembly chaperone 4</fullName>
    </recommendedName>
</protein>
<evidence type="ECO:0008006" key="3">
    <source>
        <dbReference type="Google" id="ProtNLM"/>
    </source>
</evidence>
<dbReference type="PANTHER" id="PTHR33559:SF1">
    <property type="entry name" value="PROTEASOME ASSEMBLY CHAPERONE 4"/>
    <property type="match status" value="1"/>
</dbReference>